<dbReference type="Pfam" id="PF01757">
    <property type="entry name" value="Acyl_transf_3"/>
    <property type="match status" value="1"/>
</dbReference>
<feature type="domain" description="SGNH" evidence="10">
    <location>
        <begin position="441"/>
        <end position="636"/>
    </location>
</feature>
<evidence type="ECO:0000256" key="7">
    <source>
        <dbReference type="ARBA" id="ARBA00023315"/>
    </source>
</evidence>
<evidence type="ECO:0000256" key="3">
    <source>
        <dbReference type="ARBA" id="ARBA00022679"/>
    </source>
</evidence>
<feature type="transmembrane region" description="Helical" evidence="8">
    <location>
        <begin position="196"/>
        <end position="218"/>
    </location>
</feature>
<keyword evidence="6 8" id="KW-0472">Membrane</keyword>
<evidence type="ECO:0000313" key="12">
    <source>
        <dbReference type="Proteomes" id="UP000635853"/>
    </source>
</evidence>
<reference evidence="12" key="1">
    <citation type="submission" date="2021-01" db="EMBL/GenBank/DDBJ databases">
        <title>Draft genomes of Rhodovulum sulfidophilum.</title>
        <authorList>
            <person name="Guzman M.S."/>
        </authorList>
    </citation>
    <scope>NUCLEOTIDE SEQUENCE [LARGE SCALE GENOMIC DNA]</scope>
    <source>
        <strain evidence="12">AB19</strain>
    </source>
</reference>
<proteinExistence type="predicted"/>
<protein>
    <submittedName>
        <fullName evidence="11">Acyltransferase</fullName>
    </submittedName>
</protein>
<keyword evidence="2" id="KW-1003">Cell membrane</keyword>
<feature type="transmembrane region" description="Helical" evidence="8">
    <location>
        <begin position="79"/>
        <end position="100"/>
    </location>
</feature>
<gene>
    <name evidence="11" type="ORF">JMJ92_01130</name>
</gene>
<evidence type="ECO:0000256" key="8">
    <source>
        <dbReference type="SAM" id="Phobius"/>
    </source>
</evidence>
<dbReference type="InterPro" id="IPR036514">
    <property type="entry name" value="SGNH_hydro_sf"/>
</dbReference>
<dbReference type="InterPro" id="IPR002656">
    <property type="entry name" value="Acyl_transf_3_dom"/>
</dbReference>
<dbReference type="InterPro" id="IPR043968">
    <property type="entry name" value="SGNH"/>
</dbReference>
<feature type="transmembrane region" description="Helical" evidence="8">
    <location>
        <begin position="283"/>
        <end position="303"/>
    </location>
</feature>
<evidence type="ECO:0000259" key="10">
    <source>
        <dbReference type="Pfam" id="PF19040"/>
    </source>
</evidence>
<dbReference type="Pfam" id="PF19040">
    <property type="entry name" value="SGNH"/>
    <property type="match status" value="1"/>
</dbReference>
<keyword evidence="7 11" id="KW-0012">Acyltransferase</keyword>
<comment type="caution">
    <text evidence="11">The sequence shown here is derived from an EMBL/GenBank/DDBJ whole genome shotgun (WGS) entry which is preliminary data.</text>
</comment>
<dbReference type="RefSeq" id="WP_075787845.1">
    <property type="nucleotide sequence ID" value="NZ_JAESIL010000003.1"/>
</dbReference>
<comment type="subcellular location">
    <subcellularLocation>
        <location evidence="1">Cell membrane</location>
        <topology evidence="1">Multi-pass membrane protein</topology>
    </subcellularLocation>
</comment>
<dbReference type="Gene3D" id="3.40.50.1110">
    <property type="entry name" value="SGNH hydrolase"/>
    <property type="match status" value="1"/>
</dbReference>
<dbReference type="Proteomes" id="UP000635853">
    <property type="component" value="Unassembled WGS sequence"/>
</dbReference>
<keyword evidence="4 8" id="KW-0812">Transmembrane</keyword>
<feature type="transmembrane region" description="Helical" evidence="8">
    <location>
        <begin position="107"/>
        <end position="124"/>
    </location>
</feature>
<feature type="transmembrane region" description="Helical" evidence="8">
    <location>
        <begin position="352"/>
        <end position="374"/>
    </location>
</feature>
<dbReference type="PANTHER" id="PTHR23028">
    <property type="entry name" value="ACETYLTRANSFERASE"/>
    <property type="match status" value="1"/>
</dbReference>
<feature type="transmembrane region" description="Helical" evidence="8">
    <location>
        <begin position="38"/>
        <end position="59"/>
    </location>
</feature>
<dbReference type="GO" id="GO:0016746">
    <property type="term" value="F:acyltransferase activity"/>
    <property type="evidence" value="ECO:0007669"/>
    <property type="project" value="UniProtKB-KW"/>
</dbReference>
<dbReference type="EMBL" id="JAESIL010000003">
    <property type="protein sequence ID" value="MBL3576769.1"/>
    <property type="molecule type" value="Genomic_DNA"/>
</dbReference>
<keyword evidence="12" id="KW-1185">Reference proteome</keyword>
<name>A0ABS1RBC3_9RHOB</name>
<dbReference type="SUPFAM" id="SSF52266">
    <property type="entry name" value="SGNH hydrolase"/>
    <property type="match status" value="1"/>
</dbReference>
<feature type="domain" description="Acyltransferase 3" evidence="9">
    <location>
        <begin position="7"/>
        <end position="318"/>
    </location>
</feature>
<feature type="transmembrane region" description="Helical" evidence="8">
    <location>
        <begin position="171"/>
        <end position="190"/>
    </location>
</feature>
<keyword evidence="5 8" id="KW-1133">Transmembrane helix</keyword>
<keyword evidence="3" id="KW-0808">Transferase</keyword>
<evidence type="ECO:0000256" key="1">
    <source>
        <dbReference type="ARBA" id="ARBA00004651"/>
    </source>
</evidence>
<evidence type="ECO:0000256" key="6">
    <source>
        <dbReference type="ARBA" id="ARBA00023136"/>
    </source>
</evidence>
<feature type="transmembrane region" description="Helical" evidence="8">
    <location>
        <begin position="144"/>
        <end position="164"/>
    </location>
</feature>
<evidence type="ECO:0000259" key="9">
    <source>
        <dbReference type="Pfam" id="PF01757"/>
    </source>
</evidence>
<evidence type="ECO:0000313" key="11">
    <source>
        <dbReference type="EMBL" id="MBL3576769.1"/>
    </source>
</evidence>
<evidence type="ECO:0000256" key="2">
    <source>
        <dbReference type="ARBA" id="ARBA00022475"/>
    </source>
</evidence>
<sequence>MNLRYRPEIDGLRAVAVLSVLIYHAEFSLSGHPVLKGGFLGVDVFFVISGFLITSLILTEWDRTGRFSILNFYECRARRILPALFAVMFASIPAAWAILYPRQMIDFVWSLAASLGFVSNYFWYDLLGSYGAAADALHPFLHTWSLAVEEQFYIFFPLLVAAVLARSGRLLLPILAALAAGGLGLAEILTRLDWSLSFYGLQSRVWELAAGALTAFVMRHAPDRGARPRRDAWLAGAGLALILLPMAALPVNWHHPGIGTLPAVLGTALVLRHAGGGDPVTRLLASPPFVAIGLISYSLYLWHQPIFAFARHLELDPPAWQKLCWIGLAMALARASYLWVETPFRDRRRTRLRPLVASLSGSTVLALAFVGAMLATDGLKARLPGLIALYGKNEFDNEALRDRSWTVLDALAAAAGEAGSEASSPSPFEARGLWFAPAPPGPRVLIVGDSHAKDLFNALALNPDLYDGIGLARFGMHARLPDDQIETLFAAPNLTAADIVLLSFRYSDRHLDRLPQLIERLKAAGKTVVLATSSAEYDLIDGMPVFDWYLRSSRAAFDPEALGRLAWSRRASHIAAINDRVAAIGRAEGVAVIDKIAPICDAARQSCAAITDDGYKTFFDYGHFTLEGAAYLGRRLHALGSLPF</sequence>
<accession>A0ABS1RBC3</accession>
<dbReference type="InterPro" id="IPR050879">
    <property type="entry name" value="Acyltransferase_3"/>
</dbReference>
<evidence type="ECO:0000256" key="5">
    <source>
        <dbReference type="ARBA" id="ARBA00022989"/>
    </source>
</evidence>
<organism evidence="11 12">
    <name type="scientific">Rhodovulum visakhapatnamense</name>
    <dbReference type="NCBI Taxonomy" id="364297"/>
    <lineage>
        <taxon>Bacteria</taxon>
        <taxon>Pseudomonadati</taxon>
        <taxon>Pseudomonadota</taxon>
        <taxon>Alphaproteobacteria</taxon>
        <taxon>Rhodobacterales</taxon>
        <taxon>Paracoccaceae</taxon>
        <taxon>Rhodovulum</taxon>
    </lineage>
</organism>
<evidence type="ECO:0000256" key="4">
    <source>
        <dbReference type="ARBA" id="ARBA00022692"/>
    </source>
</evidence>
<dbReference type="PANTHER" id="PTHR23028:SF53">
    <property type="entry name" value="ACYL_TRANSF_3 DOMAIN-CONTAINING PROTEIN"/>
    <property type="match status" value="1"/>
</dbReference>
<feature type="transmembrane region" description="Helical" evidence="8">
    <location>
        <begin position="230"/>
        <end position="247"/>
    </location>
</feature>